<name>A0A1T4V7T8_9GAMM</name>
<dbReference type="InterPro" id="IPR035587">
    <property type="entry name" value="DUS-like_FMN-bd"/>
</dbReference>
<keyword evidence="7" id="KW-0547">Nucleotide-binding</keyword>
<dbReference type="Proteomes" id="UP000242432">
    <property type="component" value="Unassembled WGS sequence"/>
</dbReference>
<dbReference type="STRING" id="83771.SAMN02910357_00183"/>
<dbReference type="PIRSF" id="PIRSF006621">
    <property type="entry name" value="Dus"/>
    <property type="match status" value="1"/>
</dbReference>
<dbReference type="Pfam" id="PF01207">
    <property type="entry name" value="Dus"/>
    <property type="match status" value="1"/>
</dbReference>
<evidence type="ECO:0000256" key="7">
    <source>
        <dbReference type="PIRSR" id="PIRSR006621-2"/>
    </source>
</evidence>
<dbReference type="Gene3D" id="3.20.20.70">
    <property type="entry name" value="Aldolase class I"/>
    <property type="match status" value="1"/>
</dbReference>
<organism evidence="9 10">
    <name type="scientific">Succinivibrio dextrinosolvens DSM 3072</name>
    <dbReference type="NCBI Taxonomy" id="1123324"/>
    <lineage>
        <taxon>Bacteria</taxon>
        <taxon>Pseudomonadati</taxon>
        <taxon>Pseudomonadota</taxon>
        <taxon>Gammaproteobacteria</taxon>
        <taxon>Aeromonadales</taxon>
        <taxon>Succinivibrionaceae</taxon>
        <taxon>Succinivibrio</taxon>
    </lineage>
</organism>
<comment type="cofactor">
    <cofactor evidence="5 7">
        <name>FMN</name>
        <dbReference type="ChEBI" id="CHEBI:58210"/>
    </cofactor>
</comment>
<proteinExistence type="inferred from homology"/>
<dbReference type="PANTHER" id="PTHR11082:SF26">
    <property type="entry name" value="TRNA-DIHYDROURIDINE(16) SYNTHASE"/>
    <property type="match status" value="1"/>
</dbReference>
<evidence type="ECO:0000256" key="5">
    <source>
        <dbReference type="PIRNR" id="PIRNR006621"/>
    </source>
</evidence>
<comment type="function">
    <text evidence="5">Catalyzes the synthesis of 5,6-dihydrouridine (D), a modified base found in the D-loop of most tRNAs, via the reduction of the C5-C6 double bond in target uridines.</text>
</comment>
<feature type="binding site" evidence="7">
    <location>
        <position position="170"/>
    </location>
    <ligand>
        <name>FMN</name>
        <dbReference type="ChEBI" id="CHEBI:58210"/>
    </ligand>
</feature>
<feature type="binding site" evidence="7">
    <location>
        <position position="141"/>
    </location>
    <ligand>
        <name>FMN</name>
        <dbReference type="ChEBI" id="CHEBI:58210"/>
    </ligand>
</feature>
<dbReference type="PANTHER" id="PTHR11082">
    <property type="entry name" value="TRNA-DIHYDROURIDINE SYNTHASE"/>
    <property type="match status" value="1"/>
</dbReference>
<feature type="binding site" evidence="7">
    <location>
        <position position="72"/>
    </location>
    <ligand>
        <name>FMN</name>
        <dbReference type="ChEBI" id="CHEBI:58210"/>
    </ligand>
</feature>
<evidence type="ECO:0000313" key="10">
    <source>
        <dbReference type="Proteomes" id="UP000242432"/>
    </source>
</evidence>
<dbReference type="CDD" id="cd02801">
    <property type="entry name" value="DUS_like_FMN"/>
    <property type="match status" value="1"/>
</dbReference>
<dbReference type="EMBL" id="FUXX01000013">
    <property type="protein sequence ID" value="SKA61048.1"/>
    <property type="molecule type" value="Genomic_DNA"/>
</dbReference>
<keyword evidence="2 5" id="KW-0288">FMN</keyword>
<evidence type="ECO:0000259" key="8">
    <source>
        <dbReference type="Pfam" id="PF01207"/>
    </source>
</evidence>
<evidence type="ECO:0000256" key="6">
    <source>
        <dbReference type="PIRSR" id="PIRSR006621-1"/>
    </source>
</evidence>
<keyword evidence="4 5" id="KW-0560">Oxidoreductase</keyword>
<dbReference type="InterPro" id="IPR013785">
    <property type="entry name" value="Aldolase_TIM"/>
</dbReference>
<accession>A0A1T4V7T8</accession>
<comment type="similarity">
    <text evidence="5">Belongs to the dus family.</text>
</comment>
<protein>
    <recommendedName>
        <fullName evidence="5">tRNA-dihydrouridine synthase</fullName>
        <ecNumber evidence="5">1.3.1.-</ecNumber>
    </recommendedName>
</protein>
<evidence type="ECO:0000256" key="4">
    <source>
        <dbReference type="ARBA" id="ARBA00023002"/>
    </source>
</evidence>
<gene>
    <name evidence="9" type="ORF">SAMN02745213_01009</name>
</gene>
<keyword evidence="1 5" id="KW-0285">Flavoprotein</keyword>
<dbReference type="AlphaFoldDB" id="A0A1T4V7T8"/>
<evidence type="ECO:0000256" key="3">
    <source>
        <dbReference type="ARBA" id="ARBA00022694"/>
    </source>
</evidence>
<feature type="domain" description="DUS-like FMN-binding" evidence="8">
    <location>
        <begin position="9"/>
        <end position="243"/>
    </location>
</feature>
<feature type="active site" description="Proton donor" evidence="6">
    <location>
        <position position="102"/>
    </location>
</feature>
<sequence length="325" mass="36312">MLKDSKVYLAPLEGLADGPMREVLCAHGGYDLCFSEFIRITDLCVSEKTLIREIPEFLNDCKTPDGTDLRVQFLGDNPKTLALSAVKAHKLGAKSIDINFGCPSRFVHHSGAMLLKEPELMHEIMCTVREALPPECELSAKVRLGFADKAEAPEVIKAVAVDGVKEITVHCRTRKDLYKEDALDWSSMRNLHELAPNATLIANGNINSLEDAVKCKEITLCNDFMCGRGAFAIPNLGHVIKEGAEPFSIVDILKTDVEVIEVFAKSRPTEKMVMDRAKQFLGYARVHRRELNPFFKVFCKCVTVNDGLKLLHDEINREEHNSNDN</sequence>
<dbReference type="GO" id="GO:0017150">
    <property type="term" value="F:tRNA dihydrouridine synthase activity"/>
    <property type="evidence" value="ECO:0007669"/>
    <property type="project" value="InterPro"/>
</dbReference>
<reference evidence="10" key="1">
    <citation type="submission" date="2017-02" db="EMBL/GenBank/DDBJ databases">
        <authorList>
            <person name="Varghese N."/>
            <person name="Submissions S."/>
        </authorList>
    </citation>
    <scope>NUCLEOTIDE SEQUENCE [LARGE SCALE GENOMIC DNA]</scope>
    <source>
        <strain evidence="10">DSM 3072</strain>
    </source>
</reference>
<evidence type="ECO:0000256" key="1">
    <source>
        <dbReference type="ARBA" id="ARBA00022630"/>
    </source>
</evidence>
<dbReference type="GO" id="GO:0050660">
    <property type="term" value="F:flavin adenine dinucleotide binding"/>
    <property type="evidence" value="ECO:0007669"/>
    <property type="project" value="InterPro"/>
</dbReference>
<keyword evidence="10" id="KW-1185">Reference proteome</keyword>
<dbReference type="EC" id="1.3.1.-" evidence="5"/>
<evidence type="ECO:0000313" key="9">
    <source>
        <dbReference type="EMBL" id="SKA61048.1"/>
    </source>
</evidence>
<feature type="binding site" evidence="7">
    <location>
        <begin position="227"/>
        <end position="228"/>
    </location>
    <ligand>
        <name>FMN</name>
        <dbReference type="ChEBI" id="CHEBI:58210"/>
    </ligand>
</feature>
<evidence type="ECO:0000256" key="2">
    <source>
        <dbReference type="ARBA" id="ARBA00022643"/>
    </source>
</evidence>
<dbReference type="InterPro" id="IPR001269">
    <property type="entry name" value="DUS_fam"/>
</dbReference>
<keyword evidence="3 5" id="KW-0819">tRNA processing</keyword>
<dbReference type="SUPFAM" id="SSF51395">
    <property type="entry name" value="FMN-linked oxidoreductases"/>
    <property type="match status" value="1"/>
</dbReference>